<accession>A0A8T0ESP0</accession>
<dbReference type="AlphaFoldDB" id="A0A8T0ESP0"/>
<proteinExistence type="predicted"/>
<protein>
    <submittedName>
        <fullName evidence="1">Uncharacterized protein</fullName>
    </submittedName>
</protein>
<keyword evidence="2" id="KW-1185">Reference proteome</keyword>
<organism evidence="1 2">
    <name type="scientific">Argiope bruennichi</name>
    <name type="common">Wasp spider</name>
    <name type="synonym">Aranea bruennichi</name>
    <dbReference type="NCBI Taxonomy" id="94029"/>
    <lineage>
        <taxon>Eukaryota</taxon>
        <taxon>Metazoa</taxon>
        <taxon>Ecdysozoa</taxon>
        <taxon>Arthropoda</taxon>
        <taxon>Chelicerata</taxon>
        <taxon>Arachnida</taxon>
        <taxon>Araneae</taxon>
        <taxon>Araneomorphae</taxon>
        <taxon>Entelegynae</taxon>
        <taxon>Araneoidea</taxon>
        <taxon>Araneidae</taxon>
        <taxon>Argiope</taxon>
    </lineage>
</organism>
<evidence type="ECO:0000313" key="1">
    <source>
        <dbReference type="EMBL" id="KAF8778458.1"/>
    </source>
</evidence>
<evidence type="ECO:0000313" key="2">
    <source>
        <dbReference type="Proteomes" id="UP000807504"/>
    </source>
</evidence>
<reference evidence="1" key="1">
    <citation type="journal article" date="2020" name="bioRxiv">
        <title>Chromosome-level reference genome of the European wasp spider Argiope bruennichi: a resource for studies on range expansion and evolutionary adaptation.</title>
        <authorList>
            <person name="Sheffer M.M."/>
            <person name="Hoppe A."/>
            <person name="Krehenwinkel H."/>
            <person name="Uhl G."/>
            <person name="Kuss A.W."/>
            <person name="Jensen L."/>
            <person name="Jensen C."/>
            <person name="Gillespie R.G."/>
            <person name="Hoff K.J."/>
            <person name="Prost S."/>
        </authorList>
    </citation>
    <scope>NUCLEOTIDE SEQUENCE</scope>
</reference>
<gene>
    <name evidence="1" type="ORF">HNY73_015179</name>
</gene>
<sequence>MSRKSFLIVQKVYEVLGQSPNILAYVKFPGESIHVFKIEVNKSETIYPWKIPQIALAIHSPFVPVHPLWEGIPLKQGHDYIINLRLEEEHLLPFPYDTNCTDYDALWRRNNKSGPRSQEATLLYYINAEIKKILSSLLLIHLMNCITDVSALVRDDLSDDKSDVIIVQIRAPDPQVIIKSHVPLYRIPELGYYASDSKTEVVKALRKLYIGTNIPDKFWNIKNGLPNTNNDFKTIYVFDTRRDVYVTCYAHNLHLNTSSAPETMNTNVKFPGEFIHAFKIDVNKSENIYLWKIPQIFLAIHSPFVPVHPLWEGIPLKQGHNYIINLRLEEEYLLPYPYHTNCTDYDALWRSNNKAGPRSQEMCKYWCAWTLSKACSPHEPGIKMLEKPIRLCEDNEFGNPEVDIDLIVRKSKCNPECRKLKYSYTIAENKFDEIWEEEYFPALSISHQLRGLDVMRRSNNKTGPRSQEVSFLYYIKAEW</sequence>
<comment type="caution">
    <text evidence="1">The sequence shown here is derived from an EMBL/GenBank/DDBJ whole genome shotgun (WGS) entry which is preliminary data.</text>
</comment>
<dbReference type="Proteomes" id="UP000807504">
    <property type="component" value="Unassembled WGS sequence"/>
</dbReference>
<reference evidence="1" key="2">
    <citation type="submission" date="2020-06" db="EMBL/GenBank/DDBJ databases">
        <authorList>
            <person name="Sheffer M."/>
        </authorList>
    </citation>
    <scope>NUCLEOTIDE SEQUENCE</scope>
</reference>
<dbReference type="EMBL" id="JABXBU010002072">
    <property type="protein sequence ID" value="KAF8778458.1"/>
    <property type="molecule type" value="Genomic_DNA"/>
</dbReference>
<name>A0A8T0ESP0_ARGBR</name>